<dbReference type="AlphaFoldDB" id="A0A6G8QA62"/>
<evidence type="ECO:0000256" key="3">
    <source>
        <dbReference type="SAM" id="Phobius"/>
    </source>
</evidence>
<keyword evidence="1" id="KW-0378">Hydrolase</keyword>
<evidence type="ECO:0000313" key="5">
    <source>
        <dbReference type="EMBL" id="QIN83312.1"/>
    </source>
</evidence>
<sequence length="430" mass="45917">MRRTDRAIVESWRERLERVRPHAIDAGLAVVVAAAVVIAMSVSGYSGPDTRPPDALAYALGATIGALVLARRRWPVGVLVASVAALQVYHFAGYPGISAAVPLAAALYTAAAAGRLRWALGVAAVYLVGLLLYAVLWSPGPPGPILDELVRDGSLLAAVLLFGDAVRSHRALMTEAAERLRRAEEDRKREAQERSAARVIQEQLLPKELPSLPGWRVAAYYGPAREVGGDFYDFLELPDGKVAIFTGDVADKGIPAALVMATTHSILRGDLPGLVSPGAVLGRANDRLYPDIPPHMFVTCLCAVLDSVSGRMVYANAGHNLPYVATADGVAELRAVGMPLGAMPGMAYEENEAYLAPGDAVLFHSDGLVEAHDPSGEMFGFPRLRKLVGNSGGGEQLIDECLAELKRFVGGDWKQEDDITLVALQRDRSE</sequence>
<gene>
    <name evidence="5" type="ORF">GBA63_12195</name>
</gene>
<dbReference type="Pfam" id="PF23539">
    <property type="entry name" value="DUF7134"/>
    <property type="match status" value="1"/>
</dbReference>
<keyword evidence="6" id="KW-1185">Reference proteome</keyword>
<evidence type="ECO:0000259" key="4">
    <source>
        <dbReference type="SMART" id="SM00331"/>
    </source>
</evidence>
<feature type="coiled-coil region" evidence="2">
    <location>
        <begin position="166"/>
        <end position="194"/>
    </location>
</feature>
<dbReference type="InterPro" id="IPR052016">
    <property type="entry name" value="Bact_Sigma-Reg"/>
</dbReference>
<feature type="transmembrane region" description="Helical" evidence="3">
    <location>
        <begin position="116"/>
        <end position="136"/>
    </location>
</feature>
<keyword evidence="2" id="KW-0175">Coiled coil</keyword>
<dbReference type="KEGG" id="rub:GBA63_12195"/>
<keyword evidence="3" id="KW-0812">Transmembrane</keyword>
<dbReference type="GO" id="GO:0016791">
    <property type="term" value="F:phosphatase activity"/>
    <property type="evidence" value="ECO:0007669"/>
    <property type="project" value="TreeGrafter"/>
</dbReference>
<evidence type="ECO:0000256" key="2">
    <source>
        <dbReference type="SAM" id="Coils"/>
    </source>
</evidence>
<dbReference type="EMBL" id="CP045119">
    <property type="protein sequence ID" value="QIN83312.1"/>
    <property type="molecule type" value="Genomic_DNA"/>
</dbReference>
<dbReference type="Proteomes" id="UP000501452">
    <property type="component" value="Chromosome"/>
</dbReference>
<name>A0A6G8QA62_9ACTN</name>
<dbReference type="InterPro" id="IPR036457">
    <property type="entry name" value="PPM-type-like_dom_sf"/>
</dbReference>
<dbReference type="SUPFAM" id="SSF81606">
    <property type="entry name" value="PP2C-like"/>
    <property type="match status" value="1"/>
</dbReference>
<dbReference type="PANTHER" id="PTHR43156:SF2">
    <property type="entry name" value="STAGE II SPORULATION PROTEIN E"/>
    <property type="match status" value="1"/>
</dbReference>
<dbReference type="SMART" id="SM00331">
    <property type="entry name" value="PP2C_SIG"/>
    <property type="match status" value="1"/>
</dbReference>
<dbReference type="Pfam" id="PF07228">
    <property type="entry name" value="SpoIIE"/>
    <property type="match status" value="1"/>
</dbReference>
<accession>A0A6G8QA62</accession>
<keyword evidence="3" id="KW-0472">Membrane</keyword>
<evidence type="ECO:0000313" key="6">
    <source>
        <dbReference type="Proteomes" id="UP000501452"/>
    </source>
</evidence>
<feature type="transmembrane region" description="Helical" evidence="3">
    <location>
        <begin position="21"/>
        <end position="43"/>
    </location>
</feature>
<dbReference type="InterPro" id="IPR001932">
    <property type="entry name" value="PPM-type_phosphatase-like_dom"/>
</dbReference>
<reference evidence="5 6" key="1">
    <citation type="submission" date="2019-10" db="EMBL/GenBank/DDBJ databases">
        <title>Rubrobacter sp nov SCSIO 52090 isolated from a deep-sea sediment in the South China Sea.</title>
        <authorList>
            <person name="Chen R.W."/>
        </authorList>
    </citation>
    <scope>NUCLEOTIDE SEQUENCE [LARGE SCALE GENOMIC DNA]</scope>
    <source>
        <strain evidence="5 6">SCSIO 52909</strain>
    </source>
</reference>
<organism evidence="5 6">
    <name type="scientific">Rubrobacter tropicus</name>
    <dbReference type="NCBI Taxonomy" id="2653851"/>
    <lineage>
        <taxon>Bacteria</taxon>
        <taxon>Bacillati</taxon>
        <taxon>Actinomycetota</taxon>
        <taxon>Rubrobacteria</taxon>
        <taxon>Rubrobacterales</taxon>
        <taxon>Rubrobacteraceae</taxon>
        <taxon>Rubrobacter</taxon>
    </lineage>
</organism>
<evidence type="ECO:0000256" key="1">
    <source>
        <dbReference type="ARBA" id="ARBA00022801"/>
    </source>
</evidence>
<feature type="transmembrane region" description="Helical" evidence="3">
    <location>
        <begin position="91"/>
        <end position="110"/>
    </location>
</feature>
<proteinExistence type="predicted"/>
<dbReference type="RefSeq" id="WP_166176476.1">
    <property type="nucleotide sequence ID" value="NZ_CP045119.1"/>
</dbReference>
<dbReference type="InterPro" id="IPR055558">
    <property type="entry name" value="DUF7134"/>
</dbReference>
<dbReference type="Gene3D" id="3.60.40.10">
    <property type="entry name" value="PPM-type phosphatase domain"/>
    <property type="match status" value="1"/>
</dbReference>
<feature type="domain" description="PPM-type phosphatase" evidence="4">
    <location>
        <begin position="212"/>
        <end position="426"/>
    </location>
</feature>
<keyword evidence="3" id="KW-1133">Transmembrane helix</keyword>
<protein>
    <submittedName>
        <fullName evidence="5">SpoIIE family protein phosphatase</fullName>
    </submittedName>
</protein>
<dbReference type="PANTHER" id="PTHR43156">
    <property type="entry name" value="STAGE II SPORULATION PROTEIN E-RELATED"/>
    <property type="match status" value="1"/>
</dbReference>